<evidence type="ECO:0000256" key="1">
    <source>
        <dbReference type="ARBA" id="ARBA00010403"/>
    </source>
</evidence>
<evidence type="ECO:0000259" key="3">
    <source>
        <dbReference type="Pfam" id="PF02538"/>
    </source>
</evidence>
<dbReference type="PANTHER" id="PTHR11365">
    <property type="entry name" value="5-OXOPROLINASE RELATED"/>
    <property type="match status" value="1"/>
</dbReference>
<dbReference type="InterPro" id="IPR002821">
    <property type="entry name" value="Hydantoinase_A"/>
</dbReference>
<dbReference type="OMA" id="MYEIQRT"/>
<feature type="domain" description="Hydantoinase A/oxoprolinase" evidence="2">
    <location>
        <begin position="243"/>
        <end position="538"/>
    </location>
</feature>
<dbReference type="FunCoup" id="A5DUR0">
    <property type="interactions" value="823"/>
</dbReference>
<dbReference type="Proteomes" id="UP000001996">
    <property type="component" value="Unassembled WGS sequence"/>
</dbReference>
<dbReference type="Pfam" id="PF01968">
    <property type="entry name" value="Hydantoinase_A"/>
    <property type="match status" value="1"/>
</dbReference>
<feature type="domain" description="Acetophenone carboxylase-like C-terminal" evidence="5">
    <location>
        <begin position="666"/>
        <end position="725"/>
    </location>
</feature>
<dbReference type="Pfam" id="PF05378">
    <property type="entry name" value="Hydant_A_N"/>
    <property type="match status" value="1"/>
</dbReference>
<dbReference type="GO" id="GO:0006749">
    <property type="term" value="P:glutathione metabolic process"/>
    <property type="evidence" value="ECO:0007669"/>
    <property type="project" value="TreeGrafter"/>
</dbReference>
<comment type="similarity">
    <text evidence="1">Belongs to the oxoprolinase family.</text>
</comment>
<feature type="domain" description="Hydantoinase B/oxoprolinase" evidence="3">
    <location>
        <begin position="740"/>
        <end position="1267"/>
    </location>
</feature>
<reference evidence="6 7" key="1">
    <citation type="journal article" date="2009" name="Nature">
        <title>Evolution of pathogenicity and sexual reproduction in eight Candida genomes.</title>
        <authorList>
            <person name="Butler G."/>
            <person name="Rasmussen M.D."/>
            <person name="Lin M.F."/>
            <person name="Santos M.A."/>
            <person name="Sakthikumar S."/>
            <person name="Munro C.A."/>
            <person name="Rheinbay E."/>
            <person name="Grabherr M."/>
            <person name="Forche A."/>
            <person name="Reedy J.L."/>
            <person name="Agrafioti I."/>
            <person name="Arnaud M.B."/>
            <person name="Bates S."/>
            <person name="Brown A.J."/>
            <person name="Brunke S."/>
            <person name="Costanzo M.C."/>
            <person name="Fitzpatrick D.A."/>
            <person name="de Groot P.W."/>
            <person name="Harris D."/>
            <person name="Hoyer L.L."/>
            <person name="Hube B."/>
            <person name="Klis F.M."/>
            <person name="Kodira C."/>
            <person name="Lennard N."/>
            <person name="Logue M.E."/>
            <person name="Martin R."/>
            <person name="Neiman A.M."/>
            <person name="Nikolaou E."/>
            <person name="Quail M.A."/>
            <person name="Quinn J."/>
            <person name="Santos M.C."/>
            <person name="Schmitzberger F.F."/>
            <person name="Sherlock G."/>
            <person name="Shah P."/>
            <person name="Silverstein K.A."/>
            <person name="Skrzypek M.S."/>
            <person name="Soll D."/>
            <person name="Staggs R."/>
            <person name="Stansfield I."/>
            <person name="Stumpf M.P."/>
            <person name="Sudbery P.E."/>
            <person name="Srikantha T."/>
            <person name="Zeng Q."/>
            <person name="Berman J."/>
            <person name="Berriman M."/>
            <person name="Heitman J."/>
            <person name="Gow N.A."/>
            <person name="Lorenz M.C."/>
            <person name="Birren B.W."/>
            <person name="Kellis M."/>
            <person name="Cuomo C.A."/>
        </authorList>
    </citation>
    <scope>NUCLEOTIDE SEQUENCE [LARGE SCALE GENOMIC DNA]</scope>
    <source>
        <strain evidence="7">ATCC 11503 / BCRC 21390 / CBS 2605 / JCM 1781 / NBRC 1676 / NRRL YB-4239</strain>
    </source>
</reference>
<dbReference type="eggNOG" id="KOG1939">
    <property type="taxonomic scope" value="Eukaryota"/>
</dbReference>
<evidence type="ECO:0008006" key="8">
    <source>
        <dbReference type="Google" id="ProtNLM"/>
    </source>
</evidence>
<keyword evidence="7" id="KW-1185">Reference proteome</keyword>
<evidence type="ECO:0000313" key="7">
    <source>
        <dbReference type="Proteomes" id="UP000001996"/>
    </source>
</evidence>
<dbReference type="VEuPathDB" id="FungiDB:LELG_01096"/>
<dbReference type="InParanoid" id="A5DUR0"/>
<sequence>MEMKAPGIQIAIDRGGTFCDVIAKLKGHEDYVFKLLSVDPLNYKDAPTEGIRRVLEHFNKTTISKDCKLKLDQIQSIRMGTTVATNALLERKGAKVLLVTTKGFKDVLVIGNQTRPDIFDLTAKKLGHLYHKVMEIDERVTIAGFSEGGGDKLPIDEIGDNEVITEGVTGDTVRVLKTPNYDLVEKELREIYENGEIKTIALSLLHSYAYPVHEAKIAEIAKTIGFNISVSHELQPMLGFVNRTSSTVADAYLSPVINEYVQNFGAGFEGGLEAFGNKLLFMQSNGGLCPWYKFTGLKAILSGPAGGMVGFGQTCYDNTSGKATIGFDAGGTSTDVSRYAGSLEHIYETVVSQVNLQTPQLDISTVAAGGGSMLFWKNKMFVTGPESAGSDPGPACYRKGGPLTVTDANLFLGRLVPEKFPNIFGPNQDQPLDYEIVKIKFNELTELINKDQDIELTPEEVANGFLKVAVEAMARPIRNLTEAKGHETALHNLASFGGSGGQFAVSLAKNLGITNVAIHKYSSLLSAYGIQLADIVIEKQSPASLRYSNSFEAIDKKIAQLTAEAYKEYENQNLSNFKTQLEVFLNMRYVGSDTHLLIPTKQGEHDAEEKFIKRHKHEYGFNLDRKVLVDDVQVLLNVQSDGKEESNPFQEFANLKNTLNVGKSSTTKQIYFDSCGWTQASLYSLSDLKVGTKVGAPSIILDDTQTLLIEPGSTAYILQNHVLIDVEQEEKPRLSTSTVDPIQLSVFGHRFMSIAEQMGRTLQQTAISTNIKERLDFSCAIFDHNGDLIANAPHIPIHLGSMSYAVKAQMKLWENKLEPGDVLVSNHPIAGGSHLPDITVITPVLNDAKEPIFWTASRGHHADIGSIAAGSMPPNSKTIYDEGAAIVTHKLCSQGVFDEAGITKILVEEPAKYPGGSGTRTLSDNISDLKAQVAANYKGIKLLQRLIDDFTYQVVKLYMGGIQSTAEIAVRNLLKLAYTKFGSRELKGVDYIDDGTAIALTVHIDPETGSALFDFSETGDEIYGNLNAPTAILYSAVLYVLRCLISTDIPLNNGCLRPIEFKTREGSLVSPSSDAAVVGGNVETTQRIVDVMLKTFQAAAGSQGTCNNLTFGTSDHDYGISFGYYETICGGAGAGPTWDGQSVVQCHTTNTRMTDTELFEKRYPVLLHEYSVRLGSGGDGFHKGGDGVVRDIEFLYPLEVSCLMERRALAPYGLLGGEEGARGLNQWFYKLKDGTYRKKSLGGKCTVKVSKGDRIVINTPGGGGYGKKEKETTTTTTTTPAAVSEQATLESSDGVHYPIKSPQPSILTGSVRMRSIIQNTN</sequence>
<dbReference type="InterPro" id="IPR045079">
    <property type="entry name" value="Oxoprolinase-like"/>
</dbReference>
<dbReference type="GeneID" id="5235105"/>
<dbReference type="GO" id="GO:0005829">
    <property type="term" value="C:cytosol"/>
    <property type="evidence" value="ECO:0007669"/>
    <property type="project" value="TreeGrafter"/>
</dbReference>
<dbReference type="OrthoDB" id="3643at2759"/>
<organism evidence="6 7">
    <name type="scientific">Lodderomyces elongisporus (strain ATCC 11503 / CBS 2605 / JCM 1781 / NBRC 1676 / NRRL YB-4239)</name>
    <name type="common">Yeast</name>
    <name type="synonym">Saccharomyces elongisporus</name>
    <dbReference type="NCBI Taxonomy" id="379508"/>
    <lineage>
        <taxon>Eukaryota</taxon>
        <taxon>Fungi</taxon>
        <taxon>Dikarya</taxon>
        <taxon>Ascomycota</taxon>
        <taxon>Saccharomycotina</taxon>
        <taxon>Pichiomycetes</taxon>
        <taxon>Debaryomycetaceae</taxon>
        <taxon>Candida/Lodderomyces clade</taxon>
        <taxon>Lodderomyces</taxon>
    </lineage>
</organism>
<dbReference type="HOGENOM" id="CLU_002157_0_1_1"/>
<protein>
    <recommendedName>
        <fullName evidence="8">5-oxoprolinase</fullName>
    </recommendedName>
</protein>
<dbReference type="EMBL" id="CH981524">
    <property type="protein sequence ID" value="EDK42918.1"/>
    <property type="molecule type" value="Genomic_DNA"/>
</dbReference>
<proteinExistence type="inferred from homology"/>
<dbReference type="InterPro" id="IPR008040">
    <property type="entry name" value="Hydant_A_N"/>
</dbReference>
<dbReference type="InterPro" id="IPR003692">
    <property type="entry name" value="Hydantoinase_B"/>
</dbReference>
<dbReference type="Pfam" id="PF19278">
    <property type="entry name" value="Hydant_A_C"/>
    <property type="match status" value="1"/>
</dbReference>
<dbReference type="STRING" id="379508.A5DUR0"/>
<gene>
    <name evidence="6" type="ORF">LELG_01096</name>
</gene>
<evidence type="ECO:0000259" key="4">
    <source>
        <dbReference type="Pfam" id="PF05378"/>
    </source>
</evidence>
<dbReference type="Pfam" id="PF02538">
    <property type="entry name" value="Hydantoinase_B"/>
    <property type="match status" value="1"/>
</dbReference>
<dbReference type="KEGG" id="lel:PVL30_001061"/>
<name>A5DUR0_LODEL</name>
<feature type="domain" description="Hydantoinase/oxoprolinase N-terminal" evidence="4">
    <location>
        <begin position="10"/>
        <end position="224"/>
    </location>
</feature>
<dbReference type="GO" id="GO:0017168">
    <property type="term" value="F:5-oxoprolinase (ATP-hydrolyzing) activity"/>
    <property type="evidence" value="ECO:0007669"/>
    <property type="project" value="TreeGrafter"/>
</dbReference>
<evidence type="ECO:0000313" key="6">
    <source>
        <dbReference type="EMBL" id="EDK42918.1"/>
    </source>
</evidence>
<dbReference type="PANTHER" id="PTHR11365:SF2">
    <property type="entry name" value="5-OXOPROLINASE"/>
    <property type="match status" value="1"/>
</dbReference>
<evidence type="ECO:0000259" key="2">
    <source>
        <dbReference type="Pfam" id="PF01968"/>
    </source>
</evidence>
<dbReference type="InterPro" id="IPR049517">
    <property type="entry name" value="ACX-like_C"/>
</dbReference>
<accession>A5DUR0</accession>
<evidence type="ECO:0000259" key="5">
    <source>
        <dbReference type="Pfam" id="PF19278"/>
    </source>
</evidence>